<dbReference type="Pfam" id="PF25876">
    <property type="entry name" value="HH_MFP_RND"/>
    <property type="match status" value="1"/>
</dbReference>
<feature type="domain" description="Multidrug resistance protein MdtA-like barrel-sandwich hybrid" evidence="5">
    <location>
        <begin position="104"/>
        <end position="245"/>
    </location>
</feature>
<dbReference type="Gene3D" id="2.40.30.170">
    <property type="match status" value="1"/>
</dbReference>
<dbReference type="Gene3D" id="2.40.50.100">
    <property type="match status" value="1"/>
</dbReference>
<proteinExistence type="inferred from homology"/>
<evidence type="ECO:0000256" key="3">
    <source>
        <dbReference type="ARBA" id="ARBA00023054"/>
    </source>
</evidence>
<dbReference type="SUPFAM" id="SSF111369">
    <property type="entry name" value="HlyD-like secretion proteins"/>
    <property type="match status" value="1"/>
</dbReference>
<gene>
    <name evidence="8" type="primary">bepF</name>
    <name evidence="8" type="ORF">MARSALSMR5_00412</name>
</gene>
<dbReference type="AlphaFoldDB" id="A0A1W6K508"/>
<reference evidence="8 9" key="1">
    <citation type="submission" date="2017-04" db="EMBL/GenBank/DDBJ databases">
        <title>Genome Sequence of Marinobacter salarius strain SMR5 Isolated from a culture of the Diatom Skeletonema marinoi.</title>
        <authorList>
            <person name="Topel M."/>
            <person name="Pinder M.I.M."/>
            <person name="Johansson O.N."/>
            <person name="Kourtchenko O."/>
            <person name="Godhe A."/>
            <person name="Clarke A.K."/>
        </authorList>
    </citation>
    <scope>NUCLEOTIDE SEQUENCE [LARGE SCALE GENOMIC DNA]</scope>
    <source>
        <strain evidence="8 9">SMR5</strain>
    </source>
</reference>
<organism evidence="8 9">
    <name type="scientific">Marinobacter salarius</name>
    <dbReference type="NCBI Taxonomy" id="1420917"/>
    <lineage>
        <taxon>Bacteria</taxon>
        <taxon>Pseudomonadati</taxon>
        <taxon>Pseudomonadota</taxon>
        <taxon>Gammaproteobacteria</taxon>
        <taxon>Pseudomonadales</taxon>
        <taxon>Marinobacteraceae</taxon>
        <taxon>Marinobacter</taxon>
    </lineage>
</organism>
<comment type="similarity">
    <text evidence="2">Belongs to the membrane fusion protein (MFP) (TC 8.A.1) family.</text>
</comment>
<dbReference type="GO" id="GO:0046677">
    <property type="term" value="P:response to antibiotic"/>
    <property type="evidence" value="ECO:0007669"/>
    <property type="project" value="TreeGrafter"/>
</dbReference>
<evidence type="ECO:0000259" key="7">
    <source>
        <dbReference type="Pfam" id="PF25967"/>
    </source>
</evidence>
<feature type="domain" description="Multidrug resistance protein MdtA-like beta-barrel" evidence="6">
    <location>
        <begin position="250"/>
        <end position="332"/>
    </location>
</feature>
<evidence type="ECO:0000313" key="8">
    <source>
        <dbReference type="EMBL" id="ARM82513.1"/>
    </source>
</evidence>
<evidence type="ECO:0000259" key="4">
    <source>
        <dbReference type="Pfam" id="PF25876"/>
    </source>
</evidence>
<dbReference type="PANTHER" id="PTHR30158:SF10">
    <property type="entry name" value="CATION EFFLUX PUMP"/>
    <property type="match status" value="1"/>
</dbReference>
<keyword evidence="3" id="KW-0175">Coiled coil</keyword>
<evidence type="ECO:0000256" key="2">
    <source>
        <dbReference type="ARBA" id="ARBA00009477"/>
    </source>
</evidence>
<comment type="subcellular location">
    <subcellularLocation>
        <location evidence="1">Cell inner membrane</location>
        <topology evidence="1">Lipid-anchor</topology>
    </subcellularLocation>
</comment>
<name>A0A1W6K508_9GAMM</name>
<dbReference type="InterPro" id="IPR058625">
    <property type="entry name" value="MdtA-like_BSH"/>
</dbReference>
<accession>A0A1W6K508</accession>
<evidence type="ECO:0000313" key="9">
    <source>
        <dbReference type="Proteomes" id="UP000193100"/>
    </source>
</evidence>
<dbReference type="EMBL" id="CP020931">
    <property type="protein sequence ID" value="ARM82513.1"/>
    <property type="molecule type" value="Genomic_DNA"/>
</dbReference>
<dbReference type="InterPro" id="IPR058627">
    <property type="entry name" value="MdtA-like_C"/>
</dbReference>
<dbReference type="Proteomes" id="UP000193100">
    <property type="component" value="Chromosome"/>
</dbReference>
<sequence length="431" mass="46893">MSNSFYPKRLNKRSNRLLGKNGNAHKVNPIAERETMESLTAKPFRGSGRLLGLAVAITVLLTGCEAQSDEAASMPPPPEVDVAEVVVEPVTLWESFTGRVASPETVDLRPRVSGYIDKVAFEEGELVQAGELLFQIDPRPYEAQKQAASAELALANSQLDLARSEAGRAKTLLESRAISREEYDQRNTALMSARARVQAAQAALDTAELNLQYTRVTAPVSGRTGRALVTQGNLANADQSLLTTVVSVDPVHVYFEADEQSAFSSQQLLANGQPRDVRISLGGEDGRQYQGELDFVDNHLNPGTGTLQYRAVLNNPDGLIKPGQFARVEMPVAELDQALLVNRKAVLTDQDRRFVYVVDEQDRVAPRQVTTGRQVDDLQVIREGLNHGDLVIINGVQKVFGAGMQVKPQLVAMKESDQGEGAVAVAQELAQ</sequence>
<dbReference type="FunFam" id="2.40.420.20:FF:000001">
    <property type="entry name" value="Efflux RND transporter periplasmic adaptor subunit"/>
    <property type="match status" value="1"/>
</dbReference>
<dbReference type="PANTHER" id="PTHR30158">
    <property type="entry name" value="ACRA/E-RELATED COMPONENT OF DRUG EFFLUX TRANSPORTER"/>
    <property type="match status" value="1"/>
</dbReference>
<dbReference type="GO" id="GO:0022857">
    <property type="term" value="F:transmembrane transporter activity"/>
    <property type="evidence" value="ECO:0007669"/>
    <property type="project" value="InterPro"/>
</dbReference>
<dbReference type="Gene3D" id="1.10.287.470">
    <property type="entry name" value="Helix hairpin bin"/>
    <property type="match status" value="1"/>
</dbReference>
<dbReference type="Pfam" id="PF25917">
    <property type="entry name" value="BSH_RND"/>
    <property type="match status" value="1"/>
</dbReference>
<dbReference type="GO" id="GO:0005886">
    <property type="term" value="C:plasma membrane"/>
    <property type="evidence" value="ECO:0007669"/>
    <property type="project" value="UniProtKB-SubCell"/>
</dbReference>
<dbReference type="InterPro" id="IPR058626">
    <property type="entry name" value="MdtA-like_b-barrel"/>
</dbReference>
<dbReference type="Gene3D" id="2.40.420.20">
    <property type="match status" value="1"/>
</dbReference>
<evidence type="ECO:0000259" key="6">
    <source>
        <dbReference type="Pfam" id="PF25944"/>
    </source>
</evidence>
<feature type="domain" description="Multidrug resistance protein MdtA-like alpha-helical hairpin" evidence="4">
    <location>
        <begin position="146"/>
        <end position="214"/>
    </location>
</feature>
<evidence type="ECO:0000259" key="5">
    <source>
        <dbReference type="Pfam" id="PF25917"/>
    </source>
</evidence>
<dbReference type="STRING" id="1420917.AU15_05915"/>
<dbReference type="NCBIfam" id="TIGR01730">
    <property type="entry name" value="RND_mfp"/>
    <property type="match status" value="1"/>
</dbReference>
<dbReference type="Pfam" id="PF25944">
    <property type="entry name" value="Beta-barrel_RND"/>
    <property type="match status" value="1"/>
</dbReference>
<dbReference type="InterPro" id="IPR058624">
    <property type="entry name" value="MdtA-like_HH"/>
</dbReference>
<evidence type="ECO:0000256" key="1">
    <source>
        <dbReference type="ARBA" id="ARBA00004519"/>
    </source>
</evidence>
<dbReference type="InterPro" id="IPR006143">
    <property type="entry name" value="RND_pump_MFP"/>
</dbReference>
<protein>
    <submittedName>
        <fullName evidence="8">Efflux pump periplasmic linker BepF</fullName>
    </submittedName>
</protein>
<dbReference type="Pfam" id="PF25967">
    <property type="entry name" value="RND-MFP_C"/>
    <property type="match status" value="1"/>
</dbReference>
<feature type="domain" description="Multidrug resistance protein MdtA-like C-terminal permuted SH3" evidence="7">
    <location>
        <begin position="338"/>
        <end position="398"/>
    </location>
</feature>